<dbReference type="RefSeq" id="WP_087633561.1">
    <property type="nucleotide sequence ID" value="NZ_FCNZ02000042.1"/>
</dbReference>
<evidence type="ECO:0000313" key="2">
    <source>
        <dbReference type="Proteomes" id="UP000054717"/>
    </source>
</evidence>
<reference evidence="1" key="1">
    <citation type="submission" date="2016-01" db="EMBL/GenBank/DDBJ databases">
        <authorList>
            <person name="Peeters Charlotte."/>
        </authorList>
    </citation>
    <scope>NUCLEOTIDE SEQUENCE</scope>
    <source>
        <strain evidence="1">LMG 22936</strain>
    </source>
</reference>
<protein>
    <submittedName>
        <fullName evidence="1">Glycosyl transferase family protein</fullName>
    </submittedName>
</protein>
<name>A0A158KBH9_9BURK</name>
<proteinExistence type="predicted"/>
<accession>A0A158KBH9</accession>
<comment type="caution">
    <text evidence="1">The sequence shown here is derived from an EMBL/GenBank/DDBJ whole genome shotgun (WGS) entry which is preliminary data.</text>
</comment>
<keyword evidence="2" id="KW-1185">Reference proteome</keyword>
<sequence length="409" mass="44548">MTELPVRRAASNERHAFGFGVMGPILAECCDVLSIHLDAVSHDGASRVLYCARGGLIIRRALDVFRERICRPRLDGADLMVSRLAASRLGLQACPQGVAPLFALEFDGRSCAAAASVLSGKTLPDRGDWAQPYTLERLLRLFSADARGREAHDAIASQAALLREHIASRCGSVSTLHVIDTGVFGSIGHFLALGLPDRTVNAVLLFRANYKRRAGLSLPAAVGLVCDENDYSPWKPRSASRLYWPFIEAFFEPELPSVRTYGRAADGEVTSNLQQANWQSRLSPQCDAMRAGAFDYLATLDPASVPSIEARATRAWRALRKRIVYPTGDDLALLGVARRGVDFGFDDVVNFGDAVSSANAAGRFMQARESIWPEGEIRRLFPITAGVWLHMYEAGRFLAATGRAVFGPA</sequence>
<dbReference type="STRING" id="326475.AWB66_05857"/>
<evidence type="ECO:0000313" key="1">
    <source>
        <dbReference type="EMBL" id="SAL78508.1"/>
    </source>
</evidence>
<dbReference type="Proteomes" id="UP000054717">
    <property type="component" value="Unassembled WGS sequence"/>
</dbReference>
<keyword evidence="1" id="KW-0808">Transferase</keyword>
<organism evidence="1 2">
    <name type="scientific">Caballeronia telluris</name>
    <dbReference type="NCBI Taxonomy" id="326475"/>
    <lineage>
        <taxon>Bacteria</taxon>
        <taxon>Pseudomonadati</taxon>
        <taxon>Pseudomonadota</taxon>
        <taxon>Betaproteobacteria</taxon>
        <taxon>Burkholderiales</taxon>
        <taxon>Burkholderiaceae</taxon>
        <taxon>Caballeronia</taxon>
    </lineage>
</organism>
<gene>
    <name evidence="1" type="ORF">AWB66_05857</name>
</gene>
<dbReference type="EMBL" id="FCNZ02000042">
    <property type="protein sequence ID" value="SAL78508.1"/>
    <property type="molecule type" value="Genomic_DNA"/>
</dbReference>
<dbReference type="AlphaFoldDB" id="A0A158KBH9"/>
<dbReference type="GO" id="GO:0016740">
    <property type="term" value="F:transferase activity"/>
    <property type="evidence" value="ECO:0007669"/>
    <property type="project" value="UniProtKB-KW"/>
</dbReference>